<evidence type="ECO:0000313" key="3">
    <source>
        <dbReference type="EMBL" id="PRQ41765.1"/>
    </source>
</evidence>
<dbReference type="Proteomes" id="UP000238479">
    <property type="component" value="Chromosome 3"/>
</dbReference>
<gene>
    <name evidence="3" type="ORF">RchiOBHm_Chr3g0450311</name>
</gene>
<accession>A0A2P6R5R3</accession>
<dbReference type="Gramene" id="PRQ41765">
    <property type="protein sequence ID" value="PRQ41765"/>
    <property type="gene ID" value="RchiOBHm_Chr3g0450311"/>
</dbReference>
<comment type="caution">
    <text evidence="3">The sequence shown here is derived from an EMBL/GenBank/DDBJ whole genome shotgun (WGS) entry which is preliminary data.</text>
</comment>
<organism evidence="3 4">
    <name type="scientific">Rosa chinensis</name>
    <name type="common">China rose</name>
    <dbReference type="NCBI Taxonomy" id="74649"/>
    <lineage>
        <taxon>Eukaryota</taxon>
        <taxon>Viridiplantae</taxon>
        <taxon>Streptophyta</taxon>
        <taxon>Embryophyta</taxon>
        <taxon>Tracheophyta</taxon>
        <taxon>Spermatophyta</taxon>
        <taxon>Magnoliopsida</taxon>
        <taxon>eudicotyledons</taxon>
        <taxon>Gunneridae</taxon>
        <taxon>Pentapetalae</taxon>
        <taxon>rosids</taxon>
        <taxon>fabids</taxon>
        <taxon>Rosales</taxon>
        <taxon>Rosaceae</taxon>
        <taxon>Rosoideae</taxon>
        <taxon>Rosoideae incertae sedis</taxon>
        <taxon>Rosa</taxon>
    </lineage>
</organism>
<dbReference type="AlphaFoldDB" id="A0A2P6R5R3"/>
<keyword evidence="4" id="KW-1185">Reference proteome</keyword>
<evidence type="ECO:0000256" key="1">
    <source>
        <dbReference type="ARBA" id="ARBA00004141"/>
    </source>
</evidence>
<comment type="subcellular location">
    <subcellularLocation>
        <location evidence="1">Membrane</location>
        <topology evidence="1">Multi-pass membrane protein</topology>
    </subcellularLocation>
</comment>
<proteinExistence type="predicted"/>
<evidence type="ECO:0000313" key="4">
    <source>
        <dbReference type="Proteomes" id="UP000238479"/>
    </source>
</evidence>
<name>A0A2P6R5R3_ROSCH</name>
<sequence length="120" mass="12927">MLTCRVFITAAAQLIQDHKIETGWLLVSARDLIGFSLLGGTLSGACISFNGWAMEKRGPVLVSLFSPIGTVCSVVLLVITLGEFISVGRHSCTDYVMAELEKLGQKYHVTLRLSVSKGAL</sequence>
<keyword evidence="2" id="KW-0812">Transmembrane</keyword>
<dbReference type="EMBL" id="PDCK01000041">
    <property type="protein sequence ID" value="PRQ41765.1"/>
    <property type="molecule type" value="Genomic_DNA"/>
</dbReference>
<dbReference type="InterPro" id="IPR037185">
    <property type="entry name" value="EmrE-like"/>
</dbReference>
<keyword evidence="2" id="KW-0472">Membrane</keyword>
<feature type="transmembrane region" description="Helical" evidence="2">
    <location>
        <begin position="60"/>
        <end position="82"/>
    </location>
</feature>
<dbReference type="SUPFAM" id="SSF103481">
    <property type="entry name" value="Multidrug resistance efflux transporter EmrE"/>
    <property type="match status" value="1"/>
</dbReference>
<evidence type="ECO:0000256" key="2">
    <source>
        <dbReference type="SAM" id="Phobius"/>
    </source>
</evidence>
<dbReference type="STRING" id="74649.A0A2P6R5R3"/>
<reference evidence="3 4" key="1">
    <citation type="journal article" date="2018" name="Nat. Genet.">
        <title>The Rosa genome provides new insights in the design of modern roses.</title>
        <authorList>
            <person name="Bendahmane M."/>
        </authorList>
    </citation>
    <scope>NUCLEOTIDE SEQUENCE [LARGE SCALE GENOMIC DNA]</scope>
    <source>
        <strain evidence="4">cv. Old Blush</strain>
    </source>
</reference>
<feature type="transmembrane region" description="Helical" evidence="2">
    <location>
        <begin position="32"/>
        <end position="53"/>
    </location>
</feature>
<keyword evidence="2" id="KW-1133">Transmembrane helix</keyword>
<protein>
    <submittedName>
        <fullName evidence="3">Uncharacterized protein</fullName>
    </submittedName>
</protein>